<dbReference type="HOGENOM" id="CLU_2054047_0_0_1"/>
<name>F0WII2_9STRA</name>
<protein>
    <submittedName>
        <fullName evidence="1">AlNc14C111G6382 protein</fullName>
    </submittedName>
</protein>
<accession>F0WII2</accession>
<gene>
    <name evidence="1" type="primary">AlNc14C111G6382</name>
    <name evidence="1" type="ORF">ALNC14_072070</name>
</gene>
<dbReference type="AlphaFoldDB" id="F0WII2"/>
<evidence type="ECO:0000313" key="1">
    <source>
        <dbReference type="EMBL" id="CCA21064.1"/>
    </source>
</evidence>
<reference evidence="1" key="2">
    <citation type="submission" date="2011-02" db="EMBL/GenBank/DDBJ databases">
        <authorList>
            <person name="MacLean D."/>
        </authorList>
    </citation>
    <scope>NUCLEOTIDE SEQUENCE</scope>
</reference>
<reference evidence="1" key="1">
    <citation type="journal article" date="2011" name="PLoS Biol.">
        <title>Gene gain and loss during evolution of obligate parasitism in the white rust pathogen of Arabidopsis thaliana.</title>
        <authorList>
            <person name="Kemen E."/>
            <person name="Gardiner A."/>
            <person name="Schultz-Larsen T."/>
            <person name="Kemen A.C."/>
            <person name="Balmuth A.L."/>
            <person name="Robert-Seilaniantz A."/>
            <person name="Bailey K."/>
            <person name="Holub E."/>
            <person name="Studholme D.J."/>
            <person name="Maclean D."/>
            <person name="Jones J.D."/>
        </authorList>
    </citation>
    <scope>NUCLEOTIDE SEQUENCE</scope>
</reference>
<sequence>MNSTRIQEGAVWLKQAGRHVIVPEALGGNIVVGVDDLLVTATKSILVKTFFGELKHLSVKDLGKVKNVLRMRIAYSNDSGYDIDQGVTIREMLKEIGLKDVRGIRTPIGEEINESDLMDE</sequence>
<proteinExistence type="predicted"/>
<organism evidence="1">
    <name type="scientific">Albugo laibachii Nc14</name>
    <dbReference type="NCBI Taxonomy" id="890382"/>
    <lineage>
        <taxon>Eukaryota</taxon>
        <taxon>Sar</taxon>
        <taxon>Stramenopiles</taxon>
        <taxon>Oomycota</taxon>
        <taxon>Peronosporomycetes</taxon>
        <taxon>Albuginales</taxon>
        <taxon>Albuginaceae</taxon>
        <taxon>Albugo</taxon>
    </lineage>
</organism>
<dbReference type="EMBL" id="FR824156">
    <property type="protein sequence ID" value="CCA21064.1"/>
    <property type="molecule type" value="Genomic_DNA"/>
</dbReference>